<dbReference type="PANTHER" id="PTHR46268">
    <property type="entry name" value="STRESS RESPONSE PROTEIN NHAX"/>
    <property type="match status" value="1"/>
</dbReference>
<evidence type="ECO:0000313" key="4">
    <source>
        <dbReference type="Proteomes" id="UP000011648"/>
    </source>
</evidence>
<dbReference type="PRINTS" id="PR01438">
    <property type="entry name" value="UNVRSLSTRESS"/>
</dbReference>
<name>M0ABL3_9EURY</name>
<dbReference type="SUPFAM" id="SSF52402">
    <property type="entry name" value="Adenine nucleotide alpha hydrolases-like"/>
    <property type="match status" value="2"/>
</dbReference>
<comment type="similarity">
    <text evidence="1">Belongs to the universal stress protein A family.</text>
</comment>
<dbReference type="EMBL" id="AOIL01000012">
    <property type="protein sequence ID" value="ELY95786.1"/>
    <property type="molecule type" value="Genomic_DNA"/>
</dbReference>
<dbReference type="InterPro" id="IPR006015">
    <property type="entry name" value="Universal_stress_UspA"/>
</dbReference>
<dbReference type="InterPro" id="IPR006016">
    <property type="entry name" value="UspA"/>
</dbReference>
<reference evidence="3 4" key="1">
    <citation type="journal article" date="2014" name="PLoS Genet.">
        <title>Phylogenetically driven sequencing of extremely halophilic archaea reveals strategies for static and dynamic osmo-response.</title>
        <authorList>
            <person name="Becker E.A."/>
            <person name="Seitzer P.M."/>
            <person name="Tritt A."/>
            <person name="Larsen D."/>
            <person name="Krusor M."/>
            <person name="Yao A.I."/>
            <person name="Wu D."/>
            <person name="Madern D."/>
            <person name="Eisen J.A."/>
            <person name="Darling A.E."/>
            <person name="Facciotti M.T."/>
        </authorList>
    </citation>
    <scope>NUCLEOTIDE SEQUENCE [LARGE SCALE GENOMIC DNA]</scope>
    <source>
        <strain evidence="3 4">DSM 12281</strain>
    </source>
</reference>
<dbReference type="OrthoDB" id="105697at2157"/>
<evidence type="ECO:0000256" key="1">
    <source>
        <dbReference type="ARBA" id="ARBA00008791"/>
    </source>
</evidence>
<dbReference type="Pfam" id="PF00582">
    <property type="entry name" value="Usp"/>
    <property type="match status" value="2"/>
</dbReference>
<dbReference type="PANTHER" id="PTHR46268:SF6">
    <property type="entry name" value="UNIVERSAL STRESS PROTEIN UP12"/>
    <property type="match status" value="1"/>
</dbReference>
<keyword evidence="4" id="KW-1185">Reference proteome</keyword>
<protein>
    <submittedName>
        <fullName evidence="3">UspA domain-containing protein</fullName>
    </submittedName>
</protein>
<sequence length="293" mass="31740">MDDSLLVPVDGSDPAKAALEQALDIAADTGATVHVLHVVPTSESRLLRFGDRDIDVLEEEGEAIVDRARSAATERNVPVVDHIIQGEPQEKILAYGESHSVDCIIMGAHGRHGFEEYILGSTTERVVHQSSVPVMTVRAGEDVTQSYPYRSVLVPTDDSDHARAALELGSTIAARHDSMLHLLFVADELPETIDPRSTQLSAEIKESANEVLQDAADRTELSEESIVTAVKAGSVPHMITSYAESTPTDLIVMGTHGWTGLDRYLLGSFTERVIRTSPVPVLTTSLPKNESRS</sequence>
<feature type="domain" description="UspA" evidence="2">
    <location>
        <begin position="4"/>
        <end position="138"/>
    </location>
</feature>
<dbReference type="AlphaFoldDB" id="M0ABL3"/>
<dbReference type="InterPro" id="IPR014729">
    <property type="entry name" value="Rossmann-like_a/b/a_fold"/>
</dbReference>
<dbReference type="CDD" id="cd00293">
    <property type="entry name" value="USP-like"/>
    <property type="match status" value="2"/>
</dbReference>
<dbReference type="PATRIC" id="fig|1230458.4.peg.448"/>
<evidence type="ECO:0000313" key="3">
    <source>
        <dbReference type="EMBL" id="ELY95786.1"/>
    </source>
</evidence>
<dbReference type="Gene3D" id="3.40.50.620">
    <property type="entry name" value="HUPs"/>
    <property type="match status" value="2"/>
</dbReference>
<organism evidence="3 4">
    <name type="scientific">Natrialba taiwanensis DSM 12281</name>
    <dbReference type="NCBI Taxonomy" id="1230458"/>
    <lineage>
        <taxon>Archaea</taxon>
        <taxon>Methanobacteriati</taxon>
        <taxon>Methanobacteriota</taxon>
        <taxon>Stenosarchaea group</taxon>
        <taxon>Halobacteria</taxon>
        <taxon>Halobacteriales</taxon>
        <taxon>Natrialbaceae</taxon>
        <taxon>Natrialba</taxon>
    </lineage>
</organism>
<accession>M0ABL3</accession>
<gene>
    <name evidence="3" type="ORF">C484_02294</name>
</gene>
<evidence type="ECO:0000259" key="2">
    <source>
        <dbReference type="Pfam" id="PF00582"/>
    </source>
</evidence>
<dbReference type="RefSeq" id="WP_006824362.1">
    <property type="nucleotide sequence ID" value="NZ_AOIL01000012.1"/>
</dbReference>
<comment type="caution">
    <text evidence="3">The sequence shown here is derived from an EMBL/GenBank/DDBJ whole genome shotgun (WGS) entry which is preliminary data.</text>
</comment>
<dbReference type="Proteomes" id="UP000011648">
    <property type="component" value="Unassembled WGS sequence"/>
</dbReference>
<proteinExistence type="inferred from homology"/>
<feature type="domain" description="UspA" evidence="2">
    <location>
        <begin position="149"/>
        <end position="283"/>
    </location>
</feature>